<feature type="region of interest" description="Disordered" evidence="1">
    <location>
        <begin position="1"/>
        <end position="146"/>
    </location>
</feature>
<evidence type="ECO:0000313" key="4">
    <source>
        <dbReference type="Proteomes" id="UP001501237"/>
    </source>
</evidence>
<dbReference type="Proteomes" id="UP001501237">
    <property type="component" value="Unassembled WGS sequence"/>
</dbReference>
<keyword evidence="4" id="KW-1185">Reference proteome</keyword>
<comment type="caution">
    <text evidence="3">The sequence shown here is derived from an EMBL/GenBank/DDBJ whole genome shotgun (WGS) entry which is preliminary data.</text>
</comment>
<organism evidence="3 4">
    <name type="scientific">Actinocorallia longicatena</name>
    <dbReference type="NCBI Taxonomy" id="111803"/>
    <lineage>
        <taxon>Bacteria</taxon>
        <taxon>Bacillati</taxon>
        <taxon>Actinomycetota</taxon>
        <taxon>Actinomycetes</taxon>
        <taxon>Streptosporangiales</taxon>
        <taxon>Thermomonosporaceae</taxon>
        <taxon>Actinocorallia</taxon>
    </lineage>
</organism>
<proteinExistence type="predicted"/>
<gene>
    <name evidence="3" type="ORF">GCM10010468_67510</name>
</gene>
<evidence type="ECO:0000256" key="1">
    <source>
        <dbReference type="SAM" id="MobiDB-lite"/>
    </source>
</evidence>
<dbReference type="EMBL" id="BAAAUV010000026">
    <property type="protein sequence ID" value="GAA3234411.1"/>
    <property type="molecule type" value="Genomic_DNA"/>
</dbReference>
<protein>
    <submittedName>
        <fullName evidence="3">Uncharacterized protein</fullName>
    </submittedName>
</protein>
<keyword evidence="2" id="KW-1133">Transmembrane helix</keyword>
<evidence type="ECO:0000256" key="2">
    <source>
        <dbReference type="SAM" id="Phobius"/>
    </source>
</evidence>
<accession>A0ABP6QKB3</accession>
<dbReference type="RefSeq" id="WP_344836517.1">
    <property type="nucleotide sequence ID" value="NZ_BAAAUV010000026.1"/>
</dbReference>
<feature type="transmembrane region" description="Helical" evidence="2">
    <location>
        <begin position="153"/>
        <end position="176"/>
    </location>
</feature>
<keyword evidence="2" id="KW-0812">Transmembrane</keyword>
<feature type="compositionally biased region" description="Pro residues" evidence="1">
    <location>
        <begin position="91"/>
        <end position="123"/>
    </location>
</feature>
<sequence length="513" mass="53791">MSQDQNWQPPGQDPETQQDWPQGPQTPPPGWAPQAQGQDQPNPPGWGQPQQPAQGQQGWDQQNQPTGWAPQTPLQQPQGGQNPPQGWSPGPQTPPPGWAPQTPQTPPPGWAPQGPQTPPPGAWQPPGQHYGPQPPGYLPQGQFAQPGRKNKGAVIAVAIAGVAVLALVAAVVFVAFSGDEKTPVKIVPPQDKSAAAATTLKTVPGLHYVGTFESGGDTIQADVSITRSGSVAGQLTIDGDQVELMVVDGGTYVKAPRSYWRKQSDVGEAGSAGYADRWAKAPAALSGFDLRGKLLPSQLGDGVSKAQPLVPPTGQPTAEAIAGTQAIGFEGTDYQYYVSDAAPYKLVKIKGGGAQTFDLDVTELTAAQMGDVFTQLKDKVKNGLSGAPDPTARVVFQGKFLAKSCNPNGCTIESTYRNTGSSNALVIYEVVLTKGGKAGGPRLGTCKAGAKSIKPGTSVKISCRVTDKAWQNWVKSIRGKSSYWVDPSITVQAVDGAKVDDLIGKLDQEQQGA</sequence>
<feature type="compositionally biased region" description="Low complexity" evidence="1">
    <location>
        <begin position="47"/>
        <end position="90"/>
    </location>
</feature>
<keyword evidence="2" id="KW-0472">Membrane</keyword>
<evidence type="ECO:0000313" key="3">
    <source>
        <dbReference type="EMBL" id="GAA3234411.1"/>
    </source>
</evidence>
<reference evidence="4" key="1">
    <citation type="journal article" date="2019" name="Int. J. Syst. Evol. Microbiol.">
        <title>The Global Catalogue of Microorganisms (GCM) 10K type strain sequencing project: providing services to taxonomists for standard genome sequencing and annotation.</title>
        <authorList>
            <consortium name="The Broad Institute Genomics Platform"/>
            <consortium name="The Broad Institute Genome Sequencing Center for Infectious Disease"/>
            <person name="Wu L."/>
            <person name="Ma J."/>
        </authorList>
    </citation>
    <scope>NUCLEOTIDE SEQUENCE [LARGE SCALE GENOMIC DNA]</scope>
    <source>
        <strain evidence="4">JCM 9377</strain>
    </source>
</reference>
<name>A0ABP6QKB3_9ACTN</name>